<dbReference type="Pfam" id="PF16921">
    <property type="entry name" value="Tex_YqgF"/>
    <property type="match status" value="1"/>
</dbReference>
<dbReference type="InterPro" id="IPR010994">
    <property type="entry name" value="RuvA_2-like"/>
</dbReference>
<dbReference type="Pfam" id="PF09371">
    <property type="entry name" value="Tex_N"/>
    <property type="match status" value="1"/>
</dbReference>
<dbReference type="AlphaFoldDB" id="A0A2U1S5D1"/>
<dbReference type="Pfam" id="PF22706">
    <property type="entry name" value="Tex_central_region"/>
    <property type="match status" value="1"/>
</dbReference>
<dbReference type="Gene3D" id="2.40.50.140">
    <property type="entry name" value="Nucleic acid-binding proteins"/>
    <property type="match status" value="1"/>
</dbReference>
<accession>A0A2U1S5D1</accession>
<dbReference type="GO" id="GO:0006412">
    <property type="term" value="P:translation"/>
    <property type="evidence" value="ECO:0007669"/>
    <property type="project" value="TreeGrafter"/>
</dbReference>
<dbReference type="Gene3D" id="1.10.150.310">
    <property type="entry name" value="Tex RuvX-like domain-like"/>
    <property type="match status" value="1"/>
</dbReference>
<dbReference type="SMART" id="SM00732">
    <property type="entry name" value="YqgFc"/>
    <property type="match status" value="1"/>
</dbReference>
<dbReference type="SUPFAM" id="SSF158832">
    <property type="entry name" value="Tex N-terminal region-like"/>
    <property type="match status" value="1"/>
</dbReference>
<protein>
    <submittedName>
        <fullName evidence="3">30S ribosomal protein S1</fullName>
    </submittedName>
</protein>
<dbReference type="SUPFAM" id="SSF53098">
    <property type="entry name" value="Ribonuclease H-like"/>
    <property type="match status" value="1"/>
</dbReference>
<dbReference type="InterPro" id="IPR041692">
    <property type="entry name" value="HHH_9"/>
</dbReference>
<dbReference type="Proteomes" id="UP000245577">
    <property type="component" value="Unassembled WGS sequence"/>
</dbReference>
<dbReference type="CDD" id="cd05685">
    <property type="entry name" value="S1_Tex"/>
    <property type="match status" value="1"/>
</dbReference>
<dbReference type="InterPro" id="IPR023323">
    <property type="entry name" value="Tex-like_dom_sf"/>
</dbReference>
<dbReference type="FunFam" id="1.10.150.310:FF:000001">
    <property type="entry name" value="RNA-binding transcriptional accessory protein"/>
    <property type="match status" value="1"/>
</dbReference>
<dbReference type="Gene3D" id="1.10.10.650">
    <property type="entry name" value="RuvA domain 2-like"/>
    <property type="match status" value="1"/>
</dbReference>
<dbReference type="GO" id="GO:0005737">
    <property type="term" value="C:cytoplasm"/>
    <property type="evidence" value="ECO:0007669"/>
    <property type="project" value="UniProtKB-ARBA"/>
</dbReference>
<dbReference type="SUPFAM" id="SSF47781">
    <property type="entry name" value="RuvA domain 2-like"/>
    <property type="match status" value="2"/>
</dbReference>
<dbReference type="Pfam" id="PF12836">
    <property type="entry name" value="HHH_3"/>
    <property type="match status" value="1"/>
</dbReference>
<dbReference type="EMBL" id="MZGU01000007">
    <property type="protein sequence ID" value="PWB84766.1"/>
    <property type="molecule type" value="Genomic_DNA"/>
</dbReference>
<sequence>MIEKTLEKELNIKSWQVKKVIKLIDEGNTIPFIARYRKDITGGLDDEVLRKFDTRLKYLRNLEHKKEQIIEKINNLGKLTKELKEKILSAETLVELDDLYLPYKSKKRTKATIAREKGLEGLANTILKQDLTEPVENIAKKYINPELDVNTAQEAIDGSKDIISELISENADFRKKIRENTLYHGFIETKVKKDSENPEYEIYYNYSEKLSKIPPHRLLAINRAEKEGVLKVKIYIDAEEILEYLKRHILKSSSDIPEKIEYNKYTTPIIVDSISDSYKRLIAPSIEREIRKELKEKAEEKSIDVFAKNLHQLLMTSPLIGKTILGWDPAFRTGCKLAIIDETGKVLKTDLIYPTEPQNKIKESTETIRNLIKEYDINVIAIGNGTASRESEEIVAEIIKGTNVEYIIVNEAGASVYSASELASEEFPDYSEGERSAISIARRLQDPLAELVKIDPKSIGVGQYQHDMNQKNLNESLTGVVEKVVNEVGVDLNTASYSLLSYISGINKTTAKNIIEYRETNGAFKNRKELIKVNKLGKKTFEQCAGFVKIDNPEMPLDNTTIHPESYKQTIKLLNKLGYNVEDIGKNKINFDNLDYEKLAEELDIGVMTLKDIVKELKKPGRDPREDMPKPILRKNVLTIEDLEEGMILQGTVRNIVDFGAFVDIGVHQDGLVHISQLVENKFVKHPLDIVSVGDIVDVRVIETDLERNRINLSMIL</sequence>
<dbReference type="Pfam" id="PF00575">
    <property type="entry name" value="S1"/>
    <property type="match status" value="1"/>
</dbReference>
<dbReference type="GO" id="GO:0003735">
    <property type="term" value="F:structural constituent of ribosome"/>
    <property type="evidence" value="ECO:0007669"/>
    <property type="project" value="TreeGrafter"/>
</dbReference>
<dbReference type="InterPro" id="IPR037027">
    <property type="entry name" value="YqgF/RNaseH-like_dom_sf"/>
</dbReference>
<dbReference type="Pfam" id="PF17674">
    <property type="entry name" value="HHH_9"/>
    <property type="match status" value="1"/>
</dbReference>
<dbReference type="InterPro" id="IPR032639">
    <property type="entry name" value="Tex_YqgF"/>
</dbReference>
<dbReference type="Gene3D" id="3.30.420.140">
    <property type="entry name" value="YqgF/RNase H-like domain"/>
    <property type="match status" value="1"/>
</dbReference>
<dbReference type="SUPFAM" id="SSF50249">
    <property type="entry name" value="Nucleic acid-binding proteins"/>
    <property type="match status" value="1"/>
</dbReference>
<dbReference type="FunFam" id="2.40.50.140:FF:000051">
    <property type="entry name" value="RNA-binding transcriptional accessory protein"/>
    <property type="match status" value="1"/>
</dbReference>
<proteinExistence type="predicted"/>
<dbReference type="PANTHER" id="PTHR10724:SF10">
    <property type="entry name" value="S1 RNA-BINDING DOMAIN-CONTAINING PROTEIN 1"/>
    <property type="match status" value="1"/>
</dbReference>
<evidence type="ECO:0000313" key="3">
    <source>
        <dbReference type="EMBL" id="PWB84766.1"/>
    </source>
</evidence>
<gene>
    <name evidence="3" type="primary">rpsA</name>
    <name evidence="3" type="ORF">MBBWO_15320</name>
</gene>
<evidence type="ECO:0000259" key="2">
    <source>
        <dbReference type="PROSITE" id="PS50126"/>
    </source>
</evidence>
<dbReference type="InterPro" id="IPR012340">
    <property type="entry name" value="NA-bd_OB-fold"/>
</dbReference>
<dbReference type="FunFam" id="3.30.420.140:FF:000001">
    <property type="entry name" value="RNA-binding transcriptional accessory protein"/>
    <property type="match status" value="1"/>
</dbReference>
<dbReference type="GO" id="GO:0003729">
    <property type="term" value="F:mRNA binding"/>
    <property type="evidence" value="ECO:0007669"/>
    <property type="project" value="TreeGrafter"/>
</dbReference>
<organism evidence="3 4">
    <name type="scientific">Methanobrevibacter woesei</name>
    <dbReference type="NCBI Taxonomy" id="190976"/>
    <lineage>
        <taxon>Archaea</taxon>
        <taxon>Methanobacteriati</taxon>
        <taxon>Methanobacteriota</taxon>
        <taxon>Methanomada group</taxon>
        <taxon>Methanobacteria</taxon>
        <taxon>Methanobacteriales</taxon>
        <taxon>Methanobacteriaceae</taxon>
        <taxon>Methanobrevibacter</taxon>
    </lineage>
</organism>
<dbReference type="InterPro" id="IPR055179">
    <property type="entry name" value="Tex-like_central_region"/>
</dbReference>
<dbReference type="InterPro" id="IPR050437">
    <property type="entry name" value="Ribos_protein_bS1-like"/>
</dbReference>
<dbReference type="GO" id="GO:0005840">
    <property type="term" value="C:ribosome"/>
    <property type="evidence" value="ECO:0007669"/>
    <property type="project" value="UniProtKB-KW"/>
</dbReference>
<evidence type="ECO:0000313" key="4">
    <source>
        <dbReference type="Proteomes" id="UP000245577"/>
    </source>
</evidence>
<dbReference type="SMART" id="SM00316">
    <property type="entry name" value="S1"/>
    <property type="match status" value="1"/>
</dbReference>
<comment type="caution">
    <text evidence="3">The sequence shown here is derived from an EMBL/GenBank/DDBJ whole genome shotgun (WGS) entry which is preliminary data.</text>
</comment>
<reference evidence="3 4" key="1">
    <citation type="submission" date="2017-03" db="EMBL/GenBank/DDBJ databases">
        <title>Genome sequence of Methanobrevibacter wosei.</title>
        <authorList>
            <person name="Poehlein A."/>
            <person name="Seedorf H."/>
            <person name="Daniel R."/>
        </authorList>
    </citation>
    <scope>NUCLEOTIDE SEQUENCE [LARGE SCALE GENOMIC DNA]</scope>
    <source>
        <strain evidence="3 4">DSM 11979</strain>
    </source>
</reference>
<name>A0A2U1S5D1_9EURY</name>
<dbReference type="FunFam" id="1.10.10.650:FF:000001">
    <property type="entry name" value="S1 RNA-binding domain 1"/>
    <property type="match status" value="1"/>
</dbReference>
<dbReference type="RefSeq" id="WP_116670310.1">
    <property type="nucleotide sequence ID" value="NZ_MZGU01000007.1"/>
</dbReference>
<keyword evidence="3" id="KW-0687">Ribonucleoprotein</keyword>
<keyword evidence="4" id="KW-1185">Reference proteome</keyword>
<feature type="coiled-coil region" evidence="1">
    <location>
        <begin position="59"/>
        <end position="86"/>
    </location>
</feature>
<dbReference type="GO" id="GO:0006139">
    <property type="term" value="P:nucleobase-containing compound metabolic process"/>
    <property type="evidence" value="ECO:0007669"/>
    <property type="project" value="InterPro"/>
</dbReference>
<keyword evidence="3" id="KW-0689">Ribosomal protein</keyword>
<evidence type="ECO:0000256" key="1">
    <source>
        <dbReference type="SAM" id="Coils"/>
    </source>
</evidence>
<dbReference type="InterPro" id="IPR006641">
    <property type="entry name" value="YqgF/RNaseH-like_dom"/>
</dbReference>
<dbReference type="InterPro" id="IPR023319">
    <property type="entry name" value="Tex-like_HTH_dom_sf"/>
</dbReference>
<dbReference type="InterPro" id="IPR003029">
    <property type="entry name" value="S1_domain"/>
</dbReference>
<keyword evidence="1" id="KW-0175">Coiled coil</keyword>
<feature type="domain" description="S1 motif" evidence="2">
    <location>
        <begin position="646"/>
        <end position="716"/>
    </location>
</feature>
<dbReference type="InterPro" id="IPR044146">
    <property type="entry name" value="S1_Tex"/>
</dbReference>
<dbReference type="PANTHER" id="PTHR10724">
    <property type="entry name" value="30S RIBOSOMAL PROTEIN S1"/>
    <property type="match status" value="1"/>
</dbReference>
<dbReference type="InterPro" id="IPR012337">
    <property type="entry name" value="RNaseH-like_sf"/>
</dbReference>
<dbReference type="InterPro" id="IPR018974">
    <property type="entry name" value="Tex-like_N"/>
</dbReference>
<dbReference type="PROSITE" id="PS50126">
    <property type="entry name" value="S1"/>
    <property type="match status" value="1"/>
</dbReference>
<dbReference type="Gene3D" id="1.10.3500.10">
    <property type="entry name" value="Tex N-terminal region-like"/>
    <property type="match status" value="1"/>
</dbReference>
<dbReference type="OrthoDB" id="60224at2157"/>